<evidence type="ECO:0008006" key="4">
    <source>
        <dbReference type="Google" id="ProtNLM"/>
    </source>
</evidence>
<proteinExistence type="predicted"/>
<organism evidence="2 3">
    <name type="scientific">Caballeronia hypogeia</name>
    <dbReference type="NCBI Taxonomy" id="1777140"/>
    <lineage>
        <taxon>Bacteria</taxon>
        <taxon>Pseudomonadati</taxon>
        <taxon>Pseudomonadota</taxon>
        <taxon>Betaproteobacteria</taxon>
        <taxon>Burkholderiales</taxon>
        <taxon>Burkholderiaceae</taxon>
        <taxon>Caballeronia</taxon>
    </lineage>
</organism>
<dbReference type="EMBL" id="FCOA02000006">
    <property type="protein sequence ID" value="SAK58209.1"/>
    <property type="molecule type" value="Genomic_DNA"/>
</dbReference>
<protein>
    <recommendedName>
        <fullName evidence="4">DUF4148 domain-containing protein</fullName>
    </recommendedName>
</protein>
<dbReference type="AlphaFoldDB" id="A0A158AKK6"/>
<dbReference type="InterPro" id="IPR025421">
    <property type="entry name" value="DUF4148"/>
</dbReference>
<feature type="signal peptide" evidence="1">
    <location>
        <begin position="1"/>
        <end position="22"/>
    </location>
</feature>
<dbReference type="STRING" id="1777140.AWB79_02505"/>
<dbReference type="Pfam" id="PF13663">
    <property type="entry name" value="DUF4148"/>
    <property type="match status" value="1"/>
</dbReference>
<dbReference type="Proteomes" id="UP000054851">
    <property type="component" value="Unassembled WGS sequence"/>
</dbReference>
<evidence type="ECO:0000313" key="2">
    <source>
        <dbReference type="EMBL" id="SAK58209.1"/>
    </source>
</evidence>
<name>A0A158AKK6_9BURK</name>
<dbReference type="RefSeq" id="WP_061167734.1">
    <property type="nucleotide sequence ID" value="NZ_FCOA02000006.1"/>
</dbReference>
<keyword evidence="1" id="KW-0732">Signal</keyword>
<reference evidence="2" key="1">
    <citation type="submission" date="2016-01" db="EMBL/GenBank/DDBJ databases">
        <authorList>
            <person name="Peeters C."/>
        </authorList>
    </citation>
    <scope>NUCLEOTIDE SEQUENCE</scope>
    <source>
        <strain evidence="2">LMG 29322</strain>
    </source>
</reference>
<sequence length="82" mass="9051">MTSIPRLILGALTLCCAASAFAQPQTPTDPNAPKTRAQVRQDYLQWRAAGYDPNDWLNYPDNAIRASRIVAQREAQGNANVH</sequence>
<gene>
    <name evidence="2" type="ORF">AWB79_02505</name>
</gene>
<feature type="chain" id="PRO_5007620664" description="DUF4148 domain-containing protein" evidence="1">
    <location>
        <begin position="23"/>
        <end position="82"/>
    </location>
</feature>
<keyword evidence="3" id="KW-1185">Reference proteome</keyword>
<evidence type="ECO:0000313" key="3">
    <source>
        <dbReference type="Proteomes" id="UP000054851"/>
    </source>
</evidence>
<evidence type="ECO:0000256" key="1">
    <source>
        <dbReference type="SAM" id="SignalP"/>
    </source>
</evidence>
<accession>A0A158AKK6</accession>
<comment type="caution">
    <text evidence="2">The sequence shown here is derived from an EMBL/GenBank/DDBJ whole genome shotgun (WGS) entry which is preliminary data.</text>
</comment>
<dbReference type="OrthoDB" id="9132791at2"/>